<protein>
    <submittedName>
        <fullName evidence="1">Uncharacterized protein</fullName>
    </submittedName>
</protein>
<gene>
    <name evidence="1" type="ORF">TVY486_0805180</name>
</gene>
<evidence type="ECO:0000313" key="1">
    <source>
        <dbReference type="EMBL" id="CCC49911.1"/>
    </source>
</evidence>
<dbReference type="EMBL" id="HE573024">
    <property type="protein sequence ID" value="CCC49911.1"/>
    <property type="molecule type" value="Genomic_DNA"/>
</dbReference>
<reference evidence="1" key="1">
    <citation type="journal article" date="2012" name="Proc. Natl. Acad. Sci. U.S.A.">
        <title>Antigenic diversity is generated by distinct evolutionary mechanisms in African trypanosome species.</title>
        <authorList>
            <person name="Jackson A.P."/>
            <person name="Berry A."/>
            <person name="Aslett M."/>
            <person name="Allison H.C."/>
            <person name="Burton P."/>
            <person name="Vavrova-Anderson J."/>
            <person name="Brown R."/>
            <person name="Browne H."/>
            <person name="Corton N."/>
            <person name="Hauser H."/>
            <person name="Gamble J."/>
            <person name="Gilderthorp R."/>
            <person name="Marcello L."/>
            <person name="McQuillan J."/>
            <person name="Otto T.D."/>
            <person name="Quail M.A."/>
            <person name="Sanders M.J."/>
            <person name="van Tonder A."/>
            <person name="Ginger M.L."/>
            <person name="Field M.C."/>
            <person name="Barry J.D."/>
            <person name="Hertz-Fowler C."/>
            <person name="Berriman M."/>
        </authorList>
    </citation>
    <scope>NUCLEOTIDE SEQUENCE</scope>
    <source>
        <strain evidence="1">Y486</strain>
    </source>
</reference>
<dbReference type="AlphaFoldDB" id="G0U1F5"/>
<sequence length="105" mass="11378">MRSARLSAHYGGTLDGPMRNCNVARRQGCCTSAVRSQQALCSTVRGAHGLGRDTRTPLGRMIRYLACLTTTGSTRTLSIAPIFVSTTHENTRNPELVPIATGRQF</sequence>
<name>G0U1F5_TRYVY</name>
<organism evidence="1">
    <name type="scientific">Trypanosoma vivax (strain Y486)</name>
    <dbReference type="NCBI Taxonomy" id="1055687"/>
    <lineage>
        <taxon>Eukaryota</taxon>
        <taxon>Discoba</taxon>
        <taxon>Euglenozoa</taxon>
        <taxon>Kinetoplastea</taxon>
        <taxon>Metakinetoplastina</taxon>
        <taxon>Trypanosomatida</taxon>
        <taxon>Trypanosomatidae</taxon>
        <taxon>Trypanosoma</taxon>
        <taxon>Duttonella</taxon>
    </lineage>
</organism>
<accession>G0U1F5</accession>
<proteinExistence type="predicted"/>